<dbReference type="InterPro" id="IPR028098">
    <property type="entry name" value="Glyco_trans_4-like_N"/>
</dbReference>
<dbReference type="Pfam" id="PF13439">
    <property type="entry name" value="Glyco_transf_4"/>
    <property type="match status" value="1"/>
</dbReference>
<accession>A0ABW9JHB0</accession>
<keyword evidence="1" id="KW-0808">Transferase</keyword>
<dbReference type="Proteomes" id="UP001517367">
    <property type="component" value="Unassembled WGS sequence"/>
</dbReference>
<evidence type="ECO:0000313" key="4">
    <source>
        <dbReference type="EMBL" id="MFN0291788.1"/>
    </source>
</evidence>
<gene>
    <name evidence="4" type="ORF">E5L68_010315</name>
</gene>
<dbReference type="SUPFAM" id="SSF53756">
    <property type="entry name" value="UDP-Glycosyltransferase/glycogen phosphorylase"/>
    <property type="match status" value="1"/>
</dbReference>
<sequence length="361" mass="42063">MKILFDHEIFSKQRYGGISRYFANIYHTLQNTDNHEARISTFCTHNYYIDEINSGVGRFLGNTLLKKERRNYRWNKRYSKYLISKNEFDVFHPTYFNTYFLKHLNKPFVLTVHDMIYEIFPEYFPSHDPLPYHKRILMNKAEKIIAISETTKADILRYSDVTENKIEVIHHGIDFNPLEYQNVPNLPEEYILFVGERTQYKNFHIVASAFKEISLKYPNLKLVLAGGGPIKYGDSEFLMRNKILEKTIQISATDKQLNTIYKNAICFVYPSLYEGFGLPILEAFKNNCPVLLSNCSCFEEIAGNAAAYFEAKSLQSLATKIEQMIEDAAFRKQMIALGSNKVLEYPIDDCISKTINLYKSI</sequence>
<feature type="domain" description="Glycosyltransferase subfamily 4-like N-terminal" evidence="3">
    <location>
        <begin position="15"/>
        <end position="174"/>
    </location>
</feature>
<organism evidence="4 5">
    <name type="scientific">Pedobacter helvus</name>
    <dbReference type="NCBI Taxonomy" id="2563444"/>
    <lineage>
        <taxon>Bacteria</taxon>
        <taxon>Pseudomonadati</taxon>
        <taxon>Bacteroidota</taxon>
        <taxon>Sphingobacteriia</taxon>
        <taxon>Sphingobacteriales</taxon>
        <taxon>Sphingobacteriaceae</taxon>
        <taxon>Pedobacter</taxon>
    </lineage>
</organism>
<dbReference type="Pfam" id="PF00534">
    <property type="entry name" value="Glycos_transf_1"/>
    <property type="match status" value="1"/>
</dbReference>
<dbReference type="InterPro" id="IPR001296">
    <property type="entry name" value="Glyco_trans_1"/>
</dbReference>
<dbReference type="PANTHER" id="PTHR46401">
    <property type="entry name" value="GLYCOSYLTRANSFERASE WBBK-RELATED"/>
    <property type="match status" value="1"/>
</dbReference>
<dbReference type="CDD" id="cd03809">
    <property type="entry name" value="GT4_MtfB-like"/>
    <property type="match status" value="1"/>
</dbReference>
<evidence type="ECO:0000313" key="5">
    <source>
        <dbReference type="Proteomes" id="UP001517367"/>
    </source>
</evidence>
<keyword evidence="5" id="KW-1185">Reference proteome</keyword>
<dbReference type="RefSeq" id="WP_138730639.1">
    <property type="nucleotide sequence ID" value="NZ_SRMP02000014.1"/>
</dbReference>
<comment type="caution">
    <text evidence="4">The sequence shown here is derived from an EMBL/GenBank/DDBJ whole genome shotgun (WGS) entry which is preliminary data.</text>
</comment>
<name>A0ABW9JHB0_9SPHI</name>
<feature type="domain" description="Glycosyl transferase family 1" evidence="2">
    <location>
        <begin position="184"/>
        <end position="336"/>
    </location>
</feature>
<evidence type="ECO:0000259" key="2">
    <source>
        <dbReference type="Pfam" id="PF00534"/>
    </source>
</evidence>
<protein>
    <submittedName>
        <fullName evidence="4">Glycosyltransferase family 4 protein</fullName>
    </submittedName>
</protein>
<proteinExistence type="predicted"/>
<dbReference type="PANTHER" id="PTHR46401:SF2">
    <property type="entry name" value="GLYCOSYLTRANSFERASE WBBK-RELATED"/>
    <property type="match status" value="1"/>
</dbReference>
<evidence type="ECO:0000256" key="1">
    <source>
        <dbReference type="ARBA" id="ARBA00022679"/>
    </source>
</evidence>
<dbReference type="EMBL" id="SRMP02000014">
    <property type="protein sequence ID" value="MFN0291788.1"/>
    <property type="molecule type" value="Genomic_DNA"/>
</dbReference>
<reference evidence="4 5" key="1">
    <citation type="submission" date="2024-12" db="EMBL/GenBank/DDBJ databases">
        <authorList>
            <person name="Hu S."/>
        </authorList>
    </citation>
    <scope>NUCLEOTIDE SEQUENCE [LARGE SCALE GENOMIC DNA]</scope>
    <source>
        <strain evidence="4 5">P-25</strain>
    </source>
</reference>
<evidence type="ECO:0000259" key="3">
    <source>
        <dbReference type="Pfam" id="PF13439"/>
    </source>
</evidence>
<dbReference type="Gene3D" id="3.40.50.2000">
    <property type="entry name" value="Glycogen Phosphorylase B"/>
    <property type="match status" value="2"/>
</dbReference>